<name>A0A4U6T0G1_SETVI</name>
<gene>
    <name evidence="1" type="ORF">SEVIR_9G262850v2</name>
</gene>
<organism evidence="1 2">
    <name type="scientific">Setaria viridis</name>
    <name type="common">Green bristlegrass</name>
    <name type="synonym">Setaria italica subsp. viridis</name>
    <dbReference type="NCBI Taxonomy" id="4556"/>
    <lineage>
        <taxon>Eukaryota</taxon>
        <taxon>Viridiplantae</taxon>
        <taxon>Streptophyta</taxon>
        <taxon>Embryophyta</taxon>
        <taxon>Tracheophyta</taxon>
        <taxon>Spermatophyta</taxon>
        <taxon>Magnoliopsida</taxon>
        <taxon>Liliopsida</taxon>
        <taxon>Poales</taxon>
        <taxon>Poaceae</taxon>
        <taxon>PACMAD clade</taxon>
        <taxon>Panicoideae</taxon>
        <taxon>Panicodae</taxon>
        <taxon>Paniceae</taxon>
        <taxon>Cenchrinae</taxon>
        <taxon>Setaria</taxon>
    </lineage>
</organism>
<dbReference type="EMBL" id="CM016560">
    <property type="protein sequence ID" value="TKV93938.1"/>
    <property type="molecule type" value="Genomic_DNA"/>
</dbReference>
<keyword evidence="2" id="KW-1185">Reference proteome</keyword>
<reference evidence="1" key="1">
    <citation type="submission" date="2019-03" db="EMBL/GenBank/DDBJ databases">
        <title>WGS assembly of Setaria viridis.</title>
        <authorList>
            <person name="Huang P."/>
            <person name="Jenkins J."/>
            <person name="Grimwood J."/>
            <person name="Barry K."/>
            <person name="Healey A."/>
            <person name="Mamidi S."/>
            <person name="Sreedasyam A."/>
            <person name="Shu S."/>
            <person name="Feldman M."/>
            <person name="Wu J."/>
            <person name="Yu Y."/>
            <person name="Chen C."/>
            <person name="Johnson J."/>
            <person name="Rokhsar D."/>
            <person name="Baxter I."/>
            <person name="Schmutz J."/>
            <person name="Brutnell T."/>
            <person name="Kellogg E."/>
        </authorList>
    </citation>
    <scope>NUCLEOTIDE SEQUENCE [LARGE SCALE GENOMIC DNA]</scope>
</reference>
<sequence>MHSKSYKLSFHRFRCVYRYRYPKCIAKANAVLPVLDSTILRVCDSTDVV</sequence>
<evidence type="ECO:0000313" key="2">
    <source>
        <dbReference type="Proteomes" id="UP000298652"/>
    </source>
</evidence>
<dbReference type="Proteomes" id="UP000298652">
    <property type="component" value="Chromosome 9"/>
</dbReference>
<dbReference type="AlphaFoldDB" id="A0A4U6T0G1"/>
<evidence type="ECO:0000313" key="1">
    <source>
        <dbReference type="EMBL" id="TKV93938.1"/>
    </source>
</evidence>
<dbReference type="Gramene" id="TKV93938">
    <property type="protein sequence ID" value="TKV93938"/>
    <property type="gene ID" value="SEVIR_9G262850v2"/>
</dbReference>
<protein>
    <submittedName>
        <fullName evidence="1">Uncharacterized protein</fullName>
    </submittedName>
</protein>
<proteinExistence type="predicted"/>
<accession>A0A4U6T0G1</accession>